<dbReference type="EMBL" id="HBKQ01055260">
    <property type="protein sequence ID" value="CAE2281398.1"/>
    <property type="molecule type" value="Transcribed_RNA"/>
</dbReference>
<organism evidence="2">
    <name type="scientific">Odontella aurita</name>
    <dbReference type="NCBI Taxonomy" id="265563"/>
    <lineage>
        <taxon>Eukaryota</taxon>
        <taxon>Sar</taxon>
        <taxon>Stramenopiles</taxon>
        <taxon>Ochrophyta</taxon>
        <taxon>Bacillariophyta</taxon>
        <taxon>Mediophyceae</taxon>
        <taxon>Biddulphiophycidae</taxon>
        <taxon>Eupodiscales</taxon>
        <taxon>Odontellaceae</taxon>
        <taxon>Odontella</taxon>
    </lineage>
</organism>
<evidence type="ECO:0000256" key="1">
    <source>
        <dbReference type="SAM" id="MobiDB-lite"/>
    </source>
</evidence>
<gene>
    <name evidence="2" type="ORF">OAUR00152_LOCUS37823</name>
</gene>
<dbReference type="AlphaFoldDB" id="A0A7S4K1W6"/>
<feature type="region of interest" description="Disordered" evidence="1">
    <location>
        <begin position="1"/>
        <end position="64"/>
    </location>
</feature>
<proteinExistence type="predicted"/>
<protein>
    <submittedName>
        <fullName evidence="2">Uncharacterized protein</fullName>
    </submittedName>
</protein>
<evidence type="ECO:0000313" key="2">
    <source>
        <dbReference type="EMBL" id="CAE2281398.1"/>
    </source>
</evidence>
<sequence>MARSVSDIENTSSYKLQVIRDTTMSDRRSTSGGSRRLAADAGRRGQQQIKSGSGTRPAAKKFTGKTEGINVAVFDIGVGMANQFNETHQELQDHIARTLKHAHSASSGVNQVHLES</sequence>
<accession>A0A7S4K1W6</accession>
<feature type="compositionally biased region" description="Polar residues" evidence="1">
    <location>
        <begin position="45"/>
        <end position="54"/>
    </location>
</feature>
<name>A0A7S4K1W6_9STRA</name>
<reference evidence="2" key="1">
    <citation type="submission" date="2021-01" db="EMBL/GenBank/DDBJ databases">
        <authorList>
            <person name="Corre E."/>
            <person name="Pelletier E."/>
            <person name="Niang G."/>
            <person name="Scheremetjew M."/>
            <person name="Finn R."/>
            <person name="Kale V."/>
            <person name="Holt S."/>
            <person name="Cochrane G."/>
            <person name="Meng A."/>
            <person name="Brown T."/>
            <person name="Cohen L."/>
        </authorList>
    </citation>
    <scope>NUCLEOTIDE SEQUENCE</scope>
    <source>
        <strain evidence="2">Isolate 1302-5</strain>
    </source>
</reference>